<protein>
    <recommendedName>
        <fullName evidence="4">SGNH hydrolase-type esterase domain-containing protein</fullName>
    </recommendedName>
</protein>
<dbReference type="GO" id="GO:0004622">
    <property type="term" value="F:phosphatidylcholine lysophospholipase activity"/>
    <property type="evidence" value="ECO:0007669"/>
    <property type="project" value="TreeGrafter"/>
</dbReference>
<name>I2GT55_9BACT</name>
<dbReference type="PANTHER" id="PTHR30383">
    <property type="entry name" value="THIOESTERASE 1/PROTEASE 1/LYSOPHOSPHOLIPASE L1"/>
    <property type="match status" value="1"/>
</dbReference>
<dbReference type="InterPro" id="IPR051532">
    <property type="entry name" value="Ester_Hydrolysis_Enzymes"/>
</dbReference>
<accession>I2GT55</accession>
<organism evidence="2 3">
    <name type="scientific">Fibrisoma limi BUZ 3</name>
    <dbReference type="NCBI Taxonomy" id="1185876"/>
    <lineage>
        <taxon>Bacteria</taxon>
        <taxon>Pseudomonadati</taxon>
        <taxon>Bacteroidota</taxon>
        <taxon>Cytophagia</taxon>
        <taxon>Cytophagales</taxon>
        <taxon>Spirosomataceae</taxon>
        <taxon>Fibrisoma</taxon>
    </lineage>
</organism>
<dbReference type="STRING" id="1185876.BN8_06487"/>
<feature type="chain" id="PRO_5003658768" description="SGNH hydrolase-type esterase domain-containing protein" evidence="1">
    <location>
        <begin position="19"/>
        <end position="446"/>
    </location>
</feature>
<dbReference type="SUPFAM" id="SSF52266">
    <property type="entry name" value="SGNH hydrolase"/>
    <property type="match status" value="1"/>
</dbReference>
<comment type="caution">
    <text evidence="2">The sequence shown here is derived from an EMBL/GenBank/DDBJ whole genome shotgun (WGS) entry which is preliminary data.</text>
</comment>
<evidence type="ECO:0000313" key="3">
    <source>
        <dbReference type="Proteomes" id="UP000009309"/>
    </source>
</evidence>
<feature type="signal peptide" evidence="1">
    <location>
        <begin position="1"/>
        <end position="18"/>
    </location>
</feature>
<evidence type="ECO:0000313" key="2">
    <source>
        <dbReference type="EMBL" id="CCH57084.1"/>
    </source>
</evidence>
<gene>
    <name evidence="2" type="ORF">BN8_06487</name>
</gene>
<evidence type="ECO:0000256" key="1">
    <source>
        <dbReference type="SAM" id="SignalP"/>
    </source>
</evidence>
<dbReference type="Gene3D" id="3.40.50.1110">
    <property type="entry name" value="SGNH hydrolase"/>
    <property type="match status" value="1"/>
</dbReference>
<dbReference type="AlphaFoldDB" id="I2GT55"/>
<sequence>MPFLCTLLGLLLPLYAFAQSYFPVPPVADASRFATRLPRTASMLTGATSAQSQEVRVLVYGQSISMQDWWKQVKHFLEQRYPQANLVMVNKAIGGFSSDRLKLMVDNDVVAFYPDLILFHDYGNEDDYEQIIRTIRSRTTAEIAIQTDHVAVGQNETWHDRHCNVWLPALCDKYQLALIDIRTAWKAYLAQNKLSASTLLTDNVHLNDHGNYLMAEIIKRYFETLPTGPVSLAGVHVLKAGKDFTVRKDRLRLPVTGNRVDLVWSPSTSSASVLVDGQKPLATLGCYYHTRPSRKPDGFFLTHIGQPLTVQLAGQPQAEDWTLTITAVDSVRQEVGFRVSGSKTGHDGEGSSDKPFTSRSGRIVIEPYYWFRRKNPGDFRQFSWLKPGDTLRWQVASMCRDTISPADGRTVTVLQGVANGEHVLELSGRALSGLHEIRVYQPPLRD</sequence>
<evidence type="ECO:0008006" key="4">
    <source>
        <dbReference type="Google" id="ProtNLM"/>
    </source>
</evidence>
<dbReference type="Proteomes" id="UP000009309">
    <property type="component" value="Unassembled WGS sequence"/>
</dbReference>
<reference evidence="2 3" key="1">
    <citation type="journal article" date="2012" name="J. Bacteriol.">
        <title>Genome Sequence of the Filamentous Bacterium Fibrisoma limi BUZ 3T.</title>
        <authorList>
            <person name="Filippini M."/>
            <person name="Qi W."/>
            <person name="Jaenicke S."/>
            <person name="Goesmann A."/>
            <person name="Smits T.H."/>
            <person name="Bagheri H.C."/>
        </authorList>
    </citation>
    <scope>NUCLEOTIDE SEQUENCE [LARGE SCALE GENOMIC DNA]</scope>
    <source>
        <strain evidence="3">BUZ 3T</strain>
    </source>
</reference>
<dbReference type="RefSeq" id="WP_009285645.1">
    <property type="nucleotide sequence ID" value="NZ_CAIT01000010.1"/>
</dbReference>
<dbReference type="eggNOG" id="COG2755">
    <property type="taxonomic scope" value="Bacteria"/>
</dbReference>
<dbReference type="EMBL" id="CAIT01000010">
    <property type="protein sequence ID" value="CCH57084.1"/>
    <property type="molecule type" value="Genomic_DNA"/>
</dbReference>
<dbReference type="OrthoDB" id="9790057at2"/>
<proteinExistence type="predicted"/>
<keyword evidence="3" id="KW-1185">Reference proteome</keyword>
<keyword evidence="1" id="KW-0732">Signal</keyword>
<dbReference type="InterPro" id="IPR036514">
    <property type="entry name" value="SGNH_hydro_sf"/>
</dbReference>
<dbReference type="PANTHER" id="PTHR30383:SF28">
    <property type="entry name" value="LIPASE_ACYLHYDROLASE"/>
    <property type="match status" value="1"/>
</dbReference>